<name>A0A844GNW8_9CHRO</name>
<dbReference type="Pfam" id="PF13470">
    <property type="entry name" value="PIN_3"/>
    <property type="match status" value="1"/>
</dbReference>
<sequence length="139" mass="15455">MGKKGLRVVIDTNLVLSALVFGGKVASLRYAWQTNLLIPLVSKVTVTELIRVLAYPKFNLTPSEQEDLLADYIPYGETVRIPSKLPIIPPCRDSFDEPFLLLAKLGKADYLVTGDKDLLSLDGDFCCPIITRDKLFTLL</sequence>
<dbReference type="PANTHER" id="PTHR34610">
    <property type="entry name" value="SSL7007 PROTEIN"/>
    <property type="match status" value="1"/>
</dbReference>
<dbReference type="PANTHER" id="PTHR34610:SF4">
    <property type="entry name" value="SLL8027 PROTEIN"/>
    <property type="match status" value="1"/>
</dbReference>
<dbReference type="SUPFAM" id="SSF88723">
    <property type="entry name" value="PIN domain-like"/>
    <property type="match status" value="1"/>
</dbReference>
<reference evidence="2 3" key="1">
    <citation type="submission" date="2019-11" db="EMBL/GenBank/DDBJ databases">
        <title>Isolation of a new High Light Tolerant Cyanobacteria.</title>
        <authorList>
            <person name="Dobson Z."/>
            <person name="Vaughn N."/>
            <person name="Vaughn M."/>
            <person name="Fromme P."/>
            <person name="Mazor Y."/>
        </authorList>
    </citation>
    <scope>NUCLEOTIDE SEQUENCE [LARGE SCALE GENOMIC DNA]</scope>
    <source>
        <strain evidence="2 3">0216</strain>
    </source>
</reference>
<dbReference type="NCBIfam" id="TIGR00305">
    <property type="entry name" value="putative toxin-antitoxin system toxin component, PIN family"/>
    <property type="match status" value="1"/>
</dbReference>
<protein>
    <submittedName>
        <fullName evidence="2">Putative toxin-antitoxin system toxin component, PIN family</fullName>
    </submittedName>
</protein>
<dbReference type="InterPro" id="IPR002716">
    <property type="entry name" value="PIN_dom"/>
</dbReference>
<feature type="domain" description="PIN" evidence="1">
    <location>
        <begin position="7"/>
        <end position="117"/>
    </location>
</feature>
<dbReference type="Proteomes" id="UP000437131">
    <property type="component" value="Unassembled WGS sequence"/>
</dbReference>
<dbReference type="EMBL" id="WMIA01000004">
    <property type="protein sequence ID" value="MTF38284.1"/>
    <property type="molecule type" value="Genomic_DNA"/>
</dbReference>
<evidence type="ECO:0000313" key="3">
    <source>
        <dbReference type="Proteomes" id="UP000437131"/>
    </source>
</evidence>
<gene>
    <name evidence="2" type="ORF">GGC33_05030</name>
</gene>
<accession>A0A844GNW8</accession>
<proteinExistence type="predicted"/>
<comment type="caution">
    <text evidence="2">The sequence shown here is derived from an EMBL/GenBank/DDBJ whole genome shotgun (WGS) entry which is preliminary data.</text>
</comment>
<dbReference type="AlphaFoldDB" id="A0A844GNW8"/>
<evidence type="ECO:0000259" key="1">
    <source>
        <dbReference type="Pfam" id="PF13470"/>
    </source>
</evidence>
<organism evidence="2 3">
    <name type="scientific">Cyanobacterium aponinum 0216</name>
    <dbReference type="NCBI Taxonomy" id="2676140"/>
    <lineage>
        <taxon>Bacteria</taxon>
        <taxon>Bacillati</taxon>
        <taxon>Cyanobacteriota</taxon>
        <taxon>Cyanophyceae</taxon>
        <taxon>Oscillatoriophycideae</taxon>
        <taxon>Chroococcales</taxon>
        <taxon>Geminocystaceae</taxon>
        <taxon>Cyanobacterium</taxon>
    </lineage>
</organism>
<dbReference type="InterPro" id="IPR002850">
    <property type="entry name" value="PIN_toxin-like"/>
</dbReference>
<dbReference type="InterPro" id="IPR029060">
    <property type="entry name" value="PIN-like_dom_sf"/>
</dbReference>
<dbReference type="RefSeq" id="WP_155083194.1">
    <property type="nucleotide sequence ID" value="NZ_WMIA01000004.1"/>
</dbReference>
<evidence type="ECO:0000313" key="2">
    <source>
        <dbReference type="EMBL" id="MTF38284.1"/>
    </source>
</evidence>